<organism evidence="2 3">
    <name type="scientific">Coptis chinensis</name>
    <dbReference type="NCBI Taxonomy" id="261450"/>
    <lineage>
        <taxon>Eukaryota</taxon>
        <taxon>Viridiplantae</taxon>
        <taxon>Streptophyta</taxon>
        <taxon>Embryophyta</taxon>
        <taxon>Tracheophyta</taxon>
        <taxon>Spermatophyta</taxon>
        <taxon>Magnoliopsida</taxon>
        <taxon>Ranunculales</taxon>
        <taxon>Ranunculaceae</taxon>
        <taxon>Coptidoideae</taxon>
        <taxon>Coptis</taxon>
    </lineage>
</organism>
<gene>
    <name evidence="2" type="ORF">IFM89_011905</name>
</gene>
<dbReference type="AlphaFoldDB" id="A0A835I2F9"/>
<keyword evidence="1" id="KW-1133">Transmembrane helix</keyword>
<feature type="transmembrane region" description="Helical" evidence="1">
    <location>
        <begin position="35"/>
        <end position="66"/>
    </location>
</feature>
<reference evidence="2 3" key="1">
    <citation type="submission" date="2020-10" db="EMBL/GenBank/DDBJ databases">
        <title>The Coptis chinensis genome and diversification of protoberbering-type alkaloids.</title>
        <authorList>
            <person name="Wang B."/>
            <person name="Shu S."/>
            <person name="Song C."/>
            <person name="Liu Y."/>
        </authorList>
    </citation>
    <scope>NUCLEOTIDE SEQUENCE [LARGE SCALE GENOMIC DNA]</scope>
    <source>
        <strain evidence="2">HL-2020</strain>
        <tissue evidence="2">Leaf</tissue>
    </source>
</reference>
<evidence type="ECO:0000313" key="3">
    <source>
        <dbReference type="Proteomes" id="UP000631114"/>
    </source>
</evidence>
<dbReference type="OrthoDB" id="1932537at2759"/>
<feature type="transmembrane region" description="Helical" evidence="1">
    <location>
        <begin position="184"/>
        <end position="206"/>
    </location>
</feature>
<feature type="transmembrane region" description="Helical" evidence="1">
    <location>
        <begin position="78"/>
        <end position="101"/>
    </location>
</feature>
<dbReference type="EMBL" id="JADFTS010000004">
    <property type="protein sequence ID" value="KAF9608867.1"/>
    <property type="molecule type" value="Genomic_DNA"/>
</dbReference>
<accession>A0A835I2F9</accession>
<dbReference type="Proteomes" id="UP000631114">
    <property type="component" value="Unassembled WGS sequence"/>
</dbReference>
<keyword evidence="1" id="KW-0812">Transmembrane</keyword>
<dbReference type="PANTHER" id="PTHR31133">
    <property type="entry name" value="MEMBRANE PROTEIN"/>
    <property type="match status" value="1"/>
</dbReference>
<dbReference type="InterPro" id="IPR040229">
    <property type="entry name" value="At3g27390-like"/>
</dbReference>
<protein>
    <submittedName>
        <fullName evidence="2">Uncharacterized protein</fullName>
    </submittedName>
</protein>
<evidence type="ECO:0000256" key="1">
    <source>
        <dbReference type="SAM" id="Phobius"/>
    </source>
</evidence>
<name>A0A835I2F9_9MAGN</name>
<comment type="caution">
    <text evidence="2">The sequence shown here is derived from an EMBL/GenBank/DDBJ whole genome shotgun (WGS) entry which is preliminary data.</text>
</comment>
<feature type="transmembrane region" description="Helical" evidence="1">
    <location>
        <begin position="7"/>
        <end position="29"/>
    </location>
</feature>
<sequence>MEAHNGILGYIWNLLAFFPFFILLLILGIVKAVVIGPVVLVVIFIGCSAVIIGLWPMHVIWTYYCIAKTKNFGTIMKGVLFISLLIPLLVWLPIGFIGSLFTGLGYGFYWPLMATFEAVGEGVSNKFVRCFKDGTWTSVLGGCTIVRDFADVSFHSYFSVMDSWLESTTETPIEIKVSQIPGCILVAILGIFVDVPFIAMIVIYKVPFMLFKGWHRLVRDLIGRSGPFLETVCVPFAGLSILLWPIAVALTSLAGICSGFFLGLYAAAVAYQENSTKSGLLYVIAVLALFDEYTNDFLYLREGSCFPRPRYREVADYSVGRTVKRATEKPEVVRTKQPPVRTLSMQMQELKAVVIWDNFFKGCQYTGRELLAAGAIGVKDLEAWQYSKSNIVNIGIPAYTFLRCFFHSIECGSTGFLMQYFCSPVGTINVCSHHFFLFEESPVTGDNVELTSVNRPEGRVFDWLFEPMSVMKEQIKSLHLKETKELYLYKLCLYCGNEERVNAWNNGGVPPVDEIKSAQLHSISRRLQGFCSMLSRLPSFRRRFHEVVKALVQEEKKRVDAGTADRIGAAV</sequence>
<dbReference type="PANTHER" id="PTHR31133:SF9">
    <property type="entry name" value="TRANSMEMBRANE PROTEIN"/>
    <property type="match status" value="1"/>
</dbReference>
<keyword evidence="1" id="KW-0472">Membrane</keyword>
<proteinExistence type="predicted"/>
<keyword evidence="3" id="KW-1185">Reference proteome</keyword>
<evidence type="ECO:0000313" key="2">
    <source>
        <dbReference type="EMBL" id="KAF9608867.1"/>
    </source>
</evidence>
<feature type="transmembrane region" description="Helical" evidence="1">
    <location>
        <begin position="253"/>
        <end position="271"/>
    </location>
</feature>